<protein>
    <submittedName>
        <fullName evidence="10">Uncharacterized protein</fullName>
    </submittedName>
</protein>
<dbReference type="RefSeq" id="WP_069643328.1">
    <property type="nucleotide sequence ID" value="NZ_MIJE01000030.1"/>
</dbReference>
<feature type="transmembrane region" description="Helical" evidence="9">
    <location>
        <begin position="378"/>
        <end position="396"/>
    </location>
</feature>
<keyword evidence="5 9" id="KW-0812">Transmembrane</keyword>
<feature type="transmembrane region" description="Helical" evidence="9">
    <location>
        <begin position="177"/>
        <end position="197"/>
    </location>
</feature>
<dbReference type="Proteomes" id="UP000094296">
    <property type="component" value="Unassembled WGS sequence"/>
</dbReference>
<keyword evidence="7 9" id="KW-0472">Membrane</keyword>
<dbReference type="InterPro" id="IPR007272">
    <property type="entry name" value="Sulf_transp_TsuA/YedE"/>
</dbReference>
<reference evidence="10 11" key="1">
    <citation type="submission" date="2016-09" db="EMBL/GenBank/DDBJ databases">
        <title>Draft genome sequence for the type strain of Desulfuribacillus alkaliarsenatis AHT28, an obligately anaerobic, sulfidogenic bacterium isolated from Russian soda lake sediments.</title>
        <authorList>
            <person name="Abin C.A."/>
            <person name="Hollibaugh J.T."/>
        </authorList>
    </citation>
    <scope>NUCLEOTIDE SEQUENCE [LARGE SCALE GENOMIC DNA]</scope>
    <source>
        <strain evidence="10 11">AHT28</strain>
    </source>
</reference>
<evidence type="ECO:0000256" key="6">
    <source>
        <dbReference type="ARBA" id="ARBA00022989"/>
    </source>
</evidence>
<evidence type="ECO:0000313" key="10">
    <source>
        <dbReference type="EMBL" id="OEF96745.1"/>
    </source>
</evidence>
<gene>
    <name evidence="10" type="ORF">BHF68_06640</name>
</gene>
<dbReference type="OrthoDB" id="9794165at2"/>
<name>A0A1E5G1H4_9FIRM</name>
<evidence type="ECO:0000256" key="1">
    <source>
        <dbReference type="ARBA" id="ARBA00004429"/>
    </source>
</evidence>
<feature type="transmembrane region" description="Helical" evidence="9">
    <location>
        <begin position="103"/>
        <end position="126"/>
    </location>
</feature>
<dbReference type="GO" id="GO:0005886">
    <property type="term" value="C:plasma membrane"/>
    <property type="evidence" value="ECO:0007669"/>
    <property type="project" value="UniProtKB-SubCell"/>
</dbReference>
<feature type="transmembrane region" description="Helical" evidence="9">
    <location>
        <begin position="33"/>
        <end position="51"/>
    </location>
</feature>
<dbReference type="PANTHER" id="PTHR30574:SF1">
    <property type="entry name" value="SULPHUR TRANSPORT DOMAIN-CONTAINING PROTEIN"/>
    <property type="match status" value="1"/>
</dbReference>
<dbReference type="EMBL" id="MIJE01000030">
    <property type="protein sequence ID" value="OEF96745.1"/>
    <property type="molecule type" value="Genomic_DNA"/>
</dbReference>
<evidence type="ECO:0000256" key="9">
    <source>
        <dbReference type="SAM" id="Phobius"/>
    </source>
</evidence>
<keyword evidence="6 9" id="KW-1133">Transmembrane helix</keyword>
<evidence type="ECO:0000256" key="3">
    <source>
        <dbReference type="ARBA" id="ARBA00022475"/>
    </source>
</evidence>
<evidence type="ECO:0000256" key="7">
    <source>
        <dbReference type="ARBA" id="ARBA00023136"/>
    </source>
</evidence>
<sequence length="400" mass="43966">MNKEKQRQVGYMILGASAVLLLITSLMSHYNIAIAWFLGLSFGFVFQRSRFCTVGAIRDVFLLQNFTLAKSILLYLALATSIFGFLYAVSLQTPITITSKLEAVGILTVIGAFVFGIGMVIAGGCASGTLIRMGEGLVMQWWAFLGLISGLLIGSWTYPLYVDYNYGFPQLFLADSFGIGGAMVAQLLVLASIYLTFKWVETKNQYDINYANATEVSNKASEEVAATNFKNYKKVSVENLLKPWSYKWGAISLAILTSLVFLWNKTWGITGGLTHLFAGLTNKFFINISQWEIFARVIDQSEILLWHPLVPLVIAMVVGSFMSALLAGEFRIRSVAHNRFVVSALVGGFLMGIGARLANGCNVSAVMSGIPSLSLHGWVFLLFMTLGVLVGIRILTRYLV</sequence>
<feature type="transmembrane region" description="Helical" evidence="9">
    <location>
        <begin position="138"/>
        <end position="157"/>
    </location>
</feature>
<keyword evidence="3" id="KW-1003">Cell membrane</keyword>
<comment type="caution">
    <text evidence="10">The sequence shown here is derived from an EMBL/GenBank/DDBJ whole genome shotgun (WGS) entry which is preliminary data.</text>
</comment>
<feature type="transmembrane region" description="Helical" evidence="9">
    <location>
        <begin position="244"/>
        <end position="263"/>
    </location>
</feature>
<dbReference type="Pfam" id="PF04143">
    <property type="entry name" value="Sulf_transp"/>
    <property type="match status" value="1"/>
</dbReference>
<feature type="transmembrane region" description="Helical" evidence="9">
    <location>
        <begin position="9"/>
        <end position="27"/>
    </location>
</feature>
<comment type="similarity">
    <text evidence="8">Belongs to the TsuA/YedE (TC 9.B.102) family.</text>
</comment>
<feature type="transmembrane region" description="Helical" evidence="9">
    <location>
        <begin position="309"/>
        <end position="328"/>
    </location>
</feature>
<proteinExistence type="inferred from homology"/>
<evidence type="ECO:0000256" key="8">
    <source>
        <dbReference type="ARBA" id="ARBA00035655"/>
    </source>
</evidence>
<keyword evidence="11" id="KW-1185">Reference proteome</keyword>
<feature type="transmembrane region" description="Helical" evidence="9">
    <location>
        <begin position="72"/>
        <end position="91"/>
    </location>
</feature>
<dbReference type="AlphaFoldDB" id="A0A1E5G1H4"/>
<evidence type="ECO:0000256" key="4">
    <source>
        <dbReference type="ARBA" id="ARBA00022519"/>
    </source>
</evidence>
<keyword evidence="2" id="KW-0813">Transport</keyword>
<feature type="transmembrane region" description="Helical" evidence="9">
    <location>
        <begin position="340"/>
        <end position="358"/>
    </location>
</feature>
<evidence type="ECO:0000256" key="2">
    <source>
        <dbReference type="ARBA" id="ARBA00022448"/>
    </source>
</evidence>
<accession>A0A1E5G1H4</accession>
<dbReference type="STRING" id="766136.BHF68_06640"/>
<evidence type="ECO:0000256" key="5">
    <source>
        <dbReference type="ARBA" id="ARBA00022692"/>
    </source>
</evidence>
<keyword evidence="4" id="KW-0997">Cell inner membrane</keyword>
<comment type="subcellular location">
    <subcellularLocation>
        <location evidence="1">Cell inner membrane</location>
        <topology evidence="1">Multi-pass membrane protein</topology>
    </subcellularLocation>
</comment>
<evidence type="ECO:0000313" key="11">
    <source>
        <dbReference type="Proteomes" id="UP000094296"/>
    </source>
</evidence>
<organism evidence="10 11">
    <name type="scientific">Desulfuribacillus alkaliarsenatis</name>
    <dbReference type="NCBI Taxonomy" id="766136"/>
    <lineage>
        <taxon>Bacteria</taxon>
        <taxon>Bacillati</taxon>
        <taxon>Bacillota</taxon>
        <taxon>Desulfuribacillia</taxon>
        <taxon>Desulfuribacillales</taxon>
        <taxon>Desulfuribacillaceae</taxon>
        <taxon>Desulfuribacillus</taxon>
    </lineage>
</organism>
<dbReference type="PANTHER" id="PTHR30574">
    <property type="entry name" value="INNER MEMBRANE PROTEIN YEDE"/>
    <property type="match status" value="1"/>
</dbReference>